<dbReference type="GO" id="GO:0016020">
    <property type="term" value="C:membrane"/>
    <property type="evidence" value="ECO:0007669"/>
    <property type="project" value="InterPro"/>
</dbReference>
<dbReference type="GO" id="GO:0008933">
    <property type="term" value="F:peptidoglycan lytic transglycosylase activity"/>
    <property type="evidence" value="ECO:0007669"/>
    <property type="project" value="InterPro"/>
</dbReference>
<comment type="caution">
    <text evidence="5">The sequence shown here is derived from an EMBL/GenBank/DDBJ whole genome shotgun (WGS) entry which is preliminary data.</text>
</comment>
<sequence length="256" mass="28024">MPYFQPRLSKSLAVATLILGIAAQGFASATEQTATEEQELYEYLFPEAGKTARQALTPERVAEQTTPGASEAPTMQSAWGRQQPKAWSADQKQAMIDAFKPKPAPEQPPKLLAIDTDKAVRYAPAKLDSQPFADWIDIYSKKQDLNPLLVQAMIKQESRFDPNIVSPKGASGLMQLMPGTAAEYNVDPFDPEQNINGGTQYFAMLLSKYKRVDYALAAYNAGPGAVDKYGGIPPYPETQNYVSTILADLANLEAKN</sequence>
<dbReference type="Proteomes" id="UP000271468">
    <property type="component" value="Unassembled WGS sequence"/>
</dbReference>
<evidence type="ECO:0000256" key="3">
    <source>
        <dbReference type="SAM" id="SignalP"/>
    </source>
</evidence>
<dbReference type="RefSeq" id="WP_220789582.1">
    <property type="nucleotide sequence ID" value="NZ_RBOV01000098.1"/>
</dbReference>
<protein>
    <recommendedName>
        <fullName evidence="4">Transglycosylase SLT domain-containing protein</fullName>
    </recommendedName>
</protein>
<dbReference type="Pfam" id="PF01464">
    <property type="entry name" value="SLT"/>
    <property type="match status" value="1"/>
</dbReference>
<feature type="compositionally biased region" description="Polar residues" evidence="2">
    <location>
        <begin position="63"/>
        <end position="80"/>
    </location>
</feature>
<dbReference type="EMBL" id="RBOV01000098">
    <property type="protein sequence ID" value="RMN13514.1"/>
    <property type="molecule type" value="Genomic_DNA"/>
</dbReference>
<dbReference type="Gene3D" id="1.10.530.10">
    <property type="match status" value="1"/>
</dbReference>
<feature type="signal peptide" evidence="3">
    <location>
        <begin position="1"/>
        <end position="29"/>
    </location>
</feature>
<gene>
    <name evidence="5" type="ORF">ALQ65_200041</name>
</gene>
<evidence type="ECO:0000313" key="5">
    <source>
        <dbReference type="EMBL" id="RMN13514.1"/>
    </source>
</evidence>
<feature type="chain" id="PRO_5018184720" description="Transglycosylase SLT domain-containing protein" evidence="3">
    <location>
        <begin position="30"/>
        <end position="256"/>
    </location>
</feature>
<dbReference type="AlphaFoldDB" id="A0A3M3JRH3"/>
<dbReference type="InterPro" id="IPR023346">
    <property type="entry name" value="Lysozyme-like_dom_sf"/>
</dbReference>
<dbReference type="PANTHER" id="PTHR37423">
    <property type="entry name" value="SOLUBLE LYTIC MUREIN TRANSGLYCOSYLASE-RELATED"/>
    <property type="match status" value="1"/>
</dbReference>
<dbReference type="PROSITE" id="PS00922">
    <property type="entry name" value="TRANSGLYCOSYLASE"/>
    <property type="match status" value="1"/>
</dbReference>
<accession>A0A3M3JRH3</accession>
<feature type="domain" description="Transglycosylase SLT" evidence="4">
    <location>
        <begin position="136"/>
        <end position="234"/>
    </location>
</feature>
<dbReference type="InterPro" id="IPR000189">
    <property type="entry name" value="Transglyc_AS"/>
</dbReference>
<evidence type="ECO:0000256" key="2">
    <source>
        <dbReference type="SAM" id="MobiDB-lite"/>
    </source>
</evidence>
<comment type="similarity">
    <text evidence="1">Belongs to the transglycosylase Slt family.</text>
</comment>
<name>A0A3M3JRH3_9PSED</name>
<feature type="region of interest" description="Disordered" evidence="2">
    <location>
        <begin position="59"/>
        <end position="86"/>
    </location>
</feature>
<dbReference type="CDD" id="cd00254">
    <property type="entry name" value="LT-like"/>
    <property type="match status" value="1"/>
</dbReference>
<dbReference type="GO" id="GO:0000270">
    <property type="term" value="P:peptidoglycan metabolic process"/>
    <property type="evidence" value="ECO:0007669"/>
    <property type="project" value="InterPro"/>
</dbReference>
<evidence type="ECO:0000259" key="4">
    <source>
        <dbReference type="Pfam" id="PF01464"/>
    </source>
</evidence>
<organism evidence="5 6">
    <name type="scientific">Pseudomonas syringae pv. coriandricola</name>
    <dbReference type="NCBI Taxonomy" id="264453"/>
    <lineage>
        <taxon>Bacteria</taxon>
        <taxon>Pseudomonadati</taxon>
        <taxon>Pseudomonadota</taxon>
        <taxon>Gammaproteobacteria</taxon>
        <taxon>Pseudomonadales</taxon>
        <taxon>Pseudomonadaceae</taxon>
        <taxon>Pseudomonas</taxon>
    </lineage>
</organism>
<keyword evidence="3" id="KW-0732">Signal</keyword>
<reference evidence="5 6" key="1">
    <citation type="submission" date="2018-08" db="EMBL/GenBank/DDBJ databases">
        <title>Recombination of ecologically and evolutionarily significant loci maintains genetic cohesion in the Pseudomonas syringae species complex.</title>
        <authorList>
            <person name="Dillon M."/>
            <person name="Thakur S."/>
            <person name="Almeida R.N.D."/>
            <person name="Weir B.S."/>
            <person name="Guttman D.S."/>
        </authorList>
    </citation>
    <scope>NUCLEOTIDE SEQUENCE [LARGE SCALE GENOMIC DNA]</scope>
    <source>
        <strain evidence="5 6">ICMP 12341</strain>
    </source>
</reference>
<dbReference type="SUPFAM" id="SSF53955">
    <property type="entry name" value="Lysozyme-like"/>
    <property type="match status" value="1"/>
</dbReference>
<dbReference type="PANTHER" id="PTHR37423:SF2">
    <property type="entry name" value="MEMBRANE-BOUND LYTIC MUREIN TRANSGLYCOSYLASE C"/>
    <property type="match status" value="1"/>
</dbReference>
<evidence type="ECO:0000313" key="6">
    <source>
        <dbReference type="Proteomes" id="UP000271468"/>
    </source>
</evidence>
<evidence type="ECO:0000256" key="1">
    <source>
        <dbReference type="ARBA" id="ARBA00007734"/>
    </source>
</evidence>
<proteinExistence type="inferred from homology"/>
<dbReference type="InterPro" id="IPR008258">
    <property type="entry name" value="Transglycosylase_SLT_dom_1"/>
</dbReference>